<proteinExistence type="predicted"/>
<name>A0A0E3SQ86_METMT</name>
<dbReference type="EMBL" id="CP009518">
    <property type="protein sequence ID" value="AKB84132.1"/>
    <property type="molecule type" value="Genomic_DNA"/>
</dbReference>
<dbReference type="AlphaFoldDB" id="A0A0E3SQ86"/>
<accession>A0A0E3SQ86</accession>
<dbReference type="HOGENOM" id="CLU_992521_0_0_2"/>
<evidence type="ECO:0000313" key="2">
    <source>
        <dbReference type="Proteomes" id="UP000033048"/>
    </source>
</evidence>
<gene>
    <name evidence="1" type="ORF">MCMEM_0079</name>
</gene>
<organism evidence="1 2">
    <name type="scientific">Methanococcoides methylutens MM1</name>
    <dbReference type="NCBI Taxonomy" id="1434104"/>
    <lineage>
        <taxon>Archaea</taxon>
        <taxon>Methanobacteriati</taxon>
        <taxon>Methanobacteriota</taxon>
        <taxon>Stenosarchaea group</taxon>
        <taxon>Methanomicrobia</taxon>
        <taxon>Methanosarcinales</taxon>
        <taxon>Methanosarcinaceae</taxon>
        <taxon>Methanococcoides</taxon>
    </lineage>
</organism>
<dbReference type="KEGG" id="mmet:MCMEM_0079"/>
<protein>
    <submittedName>
        <fullName evidence="1">Uncharacterized protein</fullName>
    </submittedName>
</protein>
<dbReference type="OrthoDB" id="141832at2157"/>
<sequence length="280" mass="31541">MKLKLFLGLLLVIGMIGSGLAIEENAEQGNESVEGQLPGRVLTPDEVMEVFGNVTWDFQLPDEAPDDCIVRSHEGTEYVYMLRNFSDPVSLTELNEARDDVINSYYANTSENGASYGSIMYSVPQVPEGGRIVAYCFRIDDEGITSDYVGIAGDERSVSKIHEKAEIWYNNEVLELENAETNTTADDELISNSSVQFLSESYTMDEDSLEIANKLYGTDITYGEYIKQVFPEAYKEFPSPSEEKLYNMDMLWPKSPRGIKLVICVLVLAFFMEKILEKMD</sequence>
<evidence type="ECO:0000313" key="1">
    <source>
        <dbReference type="EMBL" id="AKB84132.1"/>
    </source>
</evidence>
<keyword evidence="2" id="KW-1185">Reference proteome</keyword>
<dbReference type="RefSeq" id="WP_156145980.1">
    <property type="nucleotide sequence ID" value="NZ_CP009518.1"/>
</dbReference>
<reference evidence="1 2" key="1">
    <citation type="submission" date="2014-07" db="EMBL/GenBank/DDBJ databases">
        <title>Methanogenic archaea and the global carbon cycle.</title>
        <authorList>
            <person name="Henriksen J.R."/>
            <person name="Luke J."/>
            <person name="Reinhart S."/>
            <person name="Benedict M.N."/>
            <person name="Youngblut N.D."/>
            <person name="Metcalf M.E."/>
            <person name="Whitaker R.J."/>
            <person name="Metcalf W.W."/>
        </authorList>
    </citation>
    <scope>NUCLEOTIDE SEQUENCE [LARGE SCALE GENOMIC DNA]</scope>
    <source>
        <strain evidence="1 2">MM1</strain>
    </source>
</reference>
<dbReference type="Proteomes" id="UP000033048">
    <property type="component" value="Chromosome"/>
</dbReference>
<dbReference type="GeneID" id="24892549"/>